<dbReference type="CDD" id="cd02142">
    <property type="entry name" value="McbC_SagB-like_oxidoreductase"/>
    <property type="match status" value="1"/>
</dbReference>
<dbReference type="EMBL" id="WWCU01000004">
    <property type="protein sequence ID" value="MYN06765.1"/>
    <property type="molecule type" value="Genomic_DNA"/>
</dbReference>
<evidence type="ECO:0000256" key="1">
    <source>
        <dbReference type="PROSITE-ProRule" id="PRU00703"/>
    </source>
</evidence>
<feature type="domain" description="CBS" evidence="2">
    <location>
        <begin position="73"/>
        <end position="128"/>
    </location>
</feature>
<dbReference type="InterPro" id="IPR000644">
    <property type="entry name" value="CBS_dom"/>
</dbReference>
<dbReference type="Pfam" id="PF00571">
    <property type="entry name" value="CBS"/>
    <property type="match status" value="2"/>
</dbReference>
<protein>
    <submittedName>
        <fullName evidence="3">CBS domain-containing protein</fullName>
    </submittedName>
</protein>
<dbReference type="PANTHER" id="PTHR43745">
    <property type="entry name" value="NITROREDUCTASE MJ1384-RELATED"/>
    <property type="match status" value="1"/>
</dbReference>
<dbReference type="InterPro" id="IPR046342">
    <property type="entry name" value="CBS_dom_sf"/>
</dbReference>
<dbReference type="PANTHER" id="PTHR43745:SF2">
    <property type="entry name" value="NITROREDUCTASE MJ1384-RELATED"/>
    <property type="match status" value="1"/>
</dbReference>
<feature type="domain" description="CBS" evidence="2">
    <location>
        <begin position="7"/>
        <end position="63"/>
    </location>
</feature>
<reference evidence="3 4" key="1">
    <citation type="submission" date="2019-12" db="EMBL/GenBank/DDBJ databases">
        <title>Novel species isolated from a subtropical stream in China.</title>
        <authorList>
            <person name="Lu H."/>
        </authorList>
    </citation>
    <scope>NUCLEOTIDE SEQUENCE [LARGE SCALE GENOMIC DNA]</scope>
    <source>
        <strain evidence="3 4">FT127W</strain>
    </source>
</reference>
<organism evidence="3 4">
    <name type="scientific">Pseudoduganella aquatica</name>
    <dbReference type="NCBI Taxonomy" id="2660641"/>
    <lineage>
        <taxon>Bacteria</taxon>
        <taxon>Pseudomonadati</taxon>
        <taxon>Pseudomonadota</taxon>
        <taxon>Betaproteobacteria</taxon>
        <taxon>Burkholderiales</taxon>
        <taxon>Oxalobacteraceae</taxon>
        <taxon>Telluria group</taxon>
        <taxon>Pseudoduganella</taxon>
    </lineage>
</organism>
<keyword evidence="4" id="KW-1185">Reference proteome</keyword>
<dbReference type="GO" id="GO:0016491">
    <property type="term" value="F:oxidoreductase activity"/>
    <property type="evidence" value="ECO:0007669"/>
    <property type="project" value="InterPro"/>
</dbReference>
<dbReference type="InterPro" id="IPR000415">
    <property type="entry name" value="Nitroreductase-like"/>
</dbReference>
<dbReference type="SMART" id="SM00116">
    <property type="entry name" value="CBS"/>
    <property type="match status" value="2"/>
</dbReference>
<dbReference type="Gene3D" id="3.40.109.10">
    <property type="entry name" value="NADH Oxidase"/>
    <property type="match status" value="1"/>
</dbReference>
<dbReference type="CDD" id="cd04586">
    <property type="entry name" value="CBS_pair_BON_assoc"/>
    <property type="match status" value="1"/>
</dbReference>
<dbReference type="SUPFAM" id="SSF55469">
    <property type="entry name" value="FMN-dependent nitroreductase-like"/>
    <property type="match status" value="1"/>
</dbReference>
<dbReference type="Proteomes" id="UP000450676">
    <property type="component" value="Unassembled WGS sequence"/>
</dbReference>
<dbReference type="Pfam" id="PF00881">
    <property type="entry name" value="Nitroreductase"/>
    <property type="match status" value="1"/>
</dbReference>
<sequence length="360" mass="38040">MIAADVMARLLVTVGPEATLHRVVGLMLKHRISGLPVVDADGKLLGILTESDLLRRAGKGGWTAADCLAGDAMSTAVICVAPDTPLEQVSALMEAHDLKRLPVVSGGRLDGMVSRANLIQALLRQLPVAGPAPRHGHEGAAAAEDAAQGGSLSLVGAKAFELDADIGPLGIALVDMLNMRKSQRLFSSRDLSRYRLSRLLWAAFGINRPAERCRTAPSVSNAQEIDVYVAMASGWYRYDAAAPSLILCGREDIRAATGKQDFVASAPVNLLYVANLERLASEDHAERLLHAGIDAGHISQNVYLFCAAEGMATVARAWFDQAELASVMGLLPAQRVILAQTVGYPATQPAGPALPESTIG</sequence>
<name>A0A7X4H8S4_9BURK</name>
<keyword evidence="1" id="KW-0129">CBS domain</keyword>
<dbReference type="RefSeq" id="WP_161071160.1">
    <property type="nucleotide sequence ID" value="NZ_WWCU01000004.1"/>
</dbReference>
<dbReference type="InterPro" id="IPR029479">
    <property type="entry name" value="Nitroreductase"/>
</dbReference>
<gene>
    <name evidence="3" type="ORF">GTP77_05380</name>
</gene>
<comment type="caution">
    <text evidence="3">The sequence shown here is derived from an EMBL/GenBank/DDBJ whole genome shotgun (WGS) entry which is preliminary data.</text>
</comment>
<dbReference type="InterPro" id="IPR052544">
    <property type="entry name" value="Bacteriocin_Proc_Enz"/>
</dbReference>
<dbReference type="Gene3D" id="3.10.580.10">
    <property type="entry name" value="CBS-domain"/>
    <property type="match status" value="1"/>
</dbReference>
<dbReference type="SUPFAM" id="SSF54631">
    <property type="entry name" value="CBS-domain pair"/>
    <property type="match status" value="1"/>
</dbReference>
<evidence type="ECO:0000313" key="4">
    <source>
        <dbReference type="Proteomes" id="UP000450676"/>
    </source>
</evidence>
<evidence type="ECO:0000259" key="2">
    <source>
        <dbReference type="PROSITE" id="PS51371"/>
    </source>
</evidence>
<evidence type="ECO:0000313" key="3">
    <source>
        <dbReference type="EMBL" id="MYN06765.1"/>
    </source>
</evidence>
<dbReference type="PROSITE" id="PS51371">
    <property type="entry name" value="CBS"/>
    <property type="match status" value="2"/>
</dbReference>
<proteinExistence type="predicted"/>
<accession>A0A7X4H8S4</accession>
<dbReference type="AlphaFoldDB" id="A0A7X4H8S4"/>